<dbReference type="SUPFAM" id="SSF51206">
    <property type="entry name" value="cAMP-binding domain-like"/>
    <property type="match status" value="1"/>
</dbReference>
<dbReference type="InterPro" id="IPR018490">
    <property type="entry name" value="cNMP-bd_dom_sf"/>
</dbReference>
<dbReference type="PROSITE" id="PS00889">
    <property type="entry name" value="CNMP_BINDING_2"/>
    <property type="match status" value="1"/>
</dbReference>
<dbReference type="PANTHER" id="PTHR11635">
    <property type="entry name" value="CAMP-DEPENDENT PROTEIN KINASE REGULATORY CHAIN"/>
    <property type="match status" value="1"/>
</dbReference>
<keyword evidence="3" id="KW-1185">Reference proteome</keyword>
<dbReference type="GO" id="GO:0004862">
    <property type="term" value="F:cAMP-dependent protein kinase inhibitor activity"/>
    <property type="evidence" value="ECO:0007669"/>
    <property type="project" value="TreeGrafter"/>
</dbReference>
<dbReference type="OrthoDB" id="417078at2759"/>
<protein>
    <recommendedName>
        <fullName evidence="1">Cyclic nucleotide-binding domain-containing protein</fullName>
    </recommendedName>
</protein>
<dbReference type="PROSITE" id="PS00888">
    <property type="entry name" value="CNMP_BINDING_1"/>
    <property type="match status" value="1"/>
</dbReference>
<reference evidence="2 3" key="1">
    <citation type="journal article" date="2014" name="Nature">
        <title>The genome of the recently domesticated crop plant sugar beet (Beta vulgaris).</title>
        <authorList>
            <person name="Dohm J.C."/>
            <person name="Minoche A.E."/>
            <person name="Holtgrawe D."/>
            <person name="Capella-Gutierrez S."/>
            <person name="Zakrzewski F."/>
            <person name="Tafer H."/>
            <person name="Rupp O."/>
            <person name="Sorensen T.R."/>
            <person name="Stracke R."/>
            <person name="Reinhardt R."/>
            <person name="Goesmann A."/>
            <person name="Kraft T."/>
            <person name="Schulz B."/>
            <person name="Stadler P.F."/>
            <person name="Schmidt T."/>
            <person name="Gabaldon T."/>
            <person name="Lehrach H."/>
            <person name="Weisshaar B."/>
            <person name="Himmelbauer H."/>
        </authorList>
    </citation>
    <scope>NUCLEOTIDE SEQUENCE [LARGE SCALE GENOMIC DNA]</scope>
    <source>
        <tissue evidence="2">Taproot</tissue>
    </source>
</reference>
<dbReference type="InterPro" id="IPR050503">
    <property type="entry name" value="cAMP-dep_PK_reg_su-like"/>
</dbReference>
<feature type="domain" description="Cyclic nucleotide-binding" evidence="1">
    <location>
        <begin position="30"/>
        <end position="126"/>
    </location>
</feature>
<evidence type="ECO:0000259" key="1">
    <source>
        <dbReference type="PROSITE" id="PS50042"/>
    </source>
</evidence>
<dbReference type="GO" id="GO:0005829">
    <property type="term" value="C:cytosol"/>
    <property type="evidence" value="ECO:0007669"/>
    <property type="project" value="TreeGrafter"/>
</dbReference>
<dbReference type="InterPro" id="IPR018488">
    <property type="entry name" value="cNMP-bd_CS"/>
</dbReference>
<dbReference type="InterPro" id="IPR014710">
    <property type="entry name" value="RmlC-like_jellyroll"/>
</dbReference>
<feature type="non-terminal residue" evidence="2">
    <location>
        <position position="126"/>
    </location>
</feature>
<gene>
    <name evidence="2" type="ORF">BVRB_030640</name>
</gene>
<dbReference type="Proteomes" id="UP000035740">
    <property type="component" value="Unassembled WGS sequence"/>
</dbReference>
<dbReference type="PANTHER" id="PTHR11635:SF152">
    <property type="entry name" value="CAMP-DEPENDENT PROTEIN KINASE TYPE I REGULATORY SUBUNIT-RELATED"/>
    <property type="match status" value="1"/>
</dbReference>
<dbReference type="OMA" id="FGHLDES"/>
<dbReference type="GO" id="GO:0030552">
    <property type="term" value="F:cAMP binding"/>
    <property type="evidence" value="ECO:0007669"/>
    <property type="project" value="TreeGrafter"/>
</dbReference>
<dbReference type="SMART" id="SM00100">
    <property type="entry name" value="cNMP"/>
    <property type="match status" value="1"/>
</dbReference>
<dbReference type="GO" id="GO:0034236">
    <property type="term" value="F:protein kinase A catalytic subunit binding"/>
    <property type="evidence" value="ECO:0007669"/>
    <property type="project" value="TreeGrafter"/>
</dbReference>
<name>A0A0J8AXR5_BETVV</name>
<proteinExistence type="predicted"/>
<sequence length="126" mass="13854">MAAADAPGQVIAKTTEQVQRIQQSVRSNILFASLSAQQMQQVVDSMQEMRFPAGESIIKQGEEGDYFYVLNSGIANCYVSEGDESPKLVKTYNQEGSFGELALMYNSPRAATITSQTECVCWAVDR</sequence>
<evidence type="ECO:0000313" key="3">
    <source>
        <dbReference type="Proteomes" id="UP000035740"/>
    </source>
</evidence>
<organism evidence="2 3">
    <name type="scientific">Beta vulgaris subsp. vulgaris</name>
    <name type="common">Beet</name>
    <dbReference type="NCBI Taxonomy" id="3555"/>
    <lineage>
        <taxon>Eukaryota</taxon>
        <taxon>Viridiplantae</taxon>
        <taxon>Streptophyta</taxon>
        <taxon>Embryophyta</taxon>
        <taxon>Tracheophyta</taxon>
        <taxon>Spermatophyta</taxon>
        <taxon>Magnoliopsida</taxon>
        <taxon>eudicotyledons</taxon>
        <taxon>Gunneridae</taxon>
        <taxon>Pentapetalae</taxon>
        <taxon>Caryophyllales</taxon>
        <taxon>Chenopodiaceae</taxon>
        <taxon>Betoideae</taxon>
        <taxon>Beta</taxon>
    </lineage>
</organism>
<dbReference type="PROSITE" id="PS50042">
    <property type="entry name" value="CNMP_BINDING_3"/>
    <property type="match status" value="1"/>
</dbReference>
<dbReference type="EMBL" id="KQ101803">
    <property type="protein sequence ID" value="KMS93521.1"/>
    <property type="molecule type" value="Genomic_DNA"/>
</dbReference>
<accession>A0A0J8AXR5</accession>
<dbReference type="InterPro" id="IPR000595">
    <property type="entry name" value="cNMP-bd_dom"/>
</dbReference>
<dbReference type="AlphaFoldDB" id="A0A0J8AXR5"/>
<dbReference type="Gene3D" id="2.60.120.10">
    <property type="entry name" value="Jelly Rolls"/>
    <property type="match status" value="1"/>
</dbReference>
<dbReference type="PRINTS" id="PR00103">
    <property type="entry name" value="CAMPKINASE"/>
</dbReference>
<evidence type="ECO:0000313" key="2">
    <source>
        <dbReference type="EMBL" id="KMS93521.1"/>
    </source>
</evidence>
<dbReference type="Gramene" id="KMS93521">
    <property type="protein sequence ID" value="KMS93521"/>
    <property type="gene ID" value="BVRB_030640"/>
</dbReference>
<dbReference type="Pfam" id="PF00027">
    <property type="entry name" value="cNMP_binding"/>
    <property type="match status" value="1"/>
</dbReference>
<dbReference type="CDD" id="cd00038">
    <property type="entry name" value="CAP_ED"/>
    <property type="match status" value="1"/>
</dbReference>
<dbReference type="GO" id="GO:0005952">
    <property type="term" value="C:cAMP-dependent protein kinase complex"/>
    <property type="evidence" value="ECO:0007669"/>
    <property type="project" value="InterPro"/>
</dbReference>